<sequence length="426" mass="46707">MKGCFRPDVSGIVATALQACKRSHGNVVEMLHSVSAQISPVSGSLSSQTICQECGHSTDSQTVQYSLLEIETPAVDADPLTASHENYAVALSETAYYTRVLVLPPHGSPIFNFRLLSSKLSATYLQNLITSTLRLPPGTPLAALSIDKEIIGLADIFAEDDDTSDQDRSASLERYCRLNFGANHCLIVAPVLPEELPTGNKRDVVVDIFIQDSAESVSIPLIVCSDNLDSVVEIVRRRLALFYSDEAVRNSILSQDTLLSLTLTTECSFKCVVHFDASINPAARSHDLCSVFRSSPRVFPVMQYTLKDCIENFLKERLEVSLVCPNCRAKGSMVVQKTLVNQGKILPVLILNSASHILLQDIIAFDSSQYTVVLAILQDDSGELLVANKMDDQLWSIDGETRSLAELQSLSCVFFTSIEKRVSQED</sequence>
<gene>
    <name evidence="1" type="ORF">GLP15_2153</name>
</gene>
<dbReference type="PROSITE" id="PS51257">
    <property type="entry name" value="PROKAR_LIPOPROTEIN"/>
    <property type="match status" value="1"/>
</dbReference>
<protein>
    <submittedName>
        <fullName evidence="1">Uncharacterized protein</fullName>
    </submittedName>
</protein>
<dbReference type="OrthoDB" id="10256065at2759"/>
<organism evidence="1 2">
    <name type="scientific">Giardia intestinalis (strain P15)</name>
    <name type="common">Giardia lamblia</name>
    <dbReference type="NCBI Taxonomy" id="658858"/>
    <lineage>
        <taxon>Eukaryota</taxon>
        <taxon>Metamonada</taxon>
        <taxon>Diplomonadida</taxon>
        <taxon>Hexamitidae</taxon>
        <taxon>Giardiinae</taxon>
        <taxon>Giardia</taxon>
    </lineage>
</organism>
<comment type="caution">
    <text evidence="1">The sequence shown here is derived from an EMBL/GenBank/DDBJ whole genome shotgun (WGS) entry which is preliminary data.</text>
</comment>
<dbReference type="VEuPathDB" id="GiardiaDB:GLP15_2153"/>
<accession>E1F6Z3</accession>
<dbReference type="Proteomes" id="UP000008974">
    <property type="component" value="Unassembled WGS sequence"/>
</dbReference>
<evidence type="ECO:0000313" key="2">
    <source>
        <dbReference type="Proteomes" id="UP000008974"/>
    </source>
</evidence>
<evidence type="ECO:0000313" key="1">
    <source>
        <dbReference type="EMBL" id="EFO61815.1"/>
    </source>
</evidence>
<dbReference type="OMA" id="FGANHCL"/>
<proteinExistence type="predicted"/>
<dbReference type="EMBL" id="ACVC01000209">
    <property type="protein sequence ID" value="EFO61815.1"/>
    <property type="molecule type" value="Genomic_DNA"/>
</dbReference>
<reference evidence="1 2" key="1">
    <citation type="journal article" date="2010" name="BMC Genomics">
        <title>Genome analysis and comparative genomics of a Giardia intestinalis assemblage E isolate.</title>
        <authorList>
            <person name="Jerlstrom-Hultqvist J."/>
            <person name="Franzen O."/>
            <person name="Ankarklev J."/>
            <person name="Xu F."/>
            <person name="Nohynkova E."/>
            <person name="Andersson J.O."/>
            <person name="Svard S.G."/>
            <person name="Andersson B."/>
        </authorList>
    </citation>
    <scope>NUCLEOTIDE SEQUENCE [LARGE SCALE GENOMIC DNA]</scope>
    <source>
        <strain evidence="1 2">P15</strain>
    </source>
</reference>
<dbReference type="AlphaFoldDB" id="E1F6Z3"/>
<name>E1F6Z3_GIAIA</name>